<dbReference type="EMBL" id="PKPP01021707">
    <property type="protein sequence ID" value="PWA34734.1"/>
    <property type="molecule type" value="Genomic_DNA"/>
</dbReference>
<keyword evidence="6" id="KW-1185">Reference proteome</keyword>
<keyword evidence="2" id="KW-0645">Protease</keyword>
<reference evidence="5 6" key="1">
    <citation type="journal article" date="2018" name="Mol. Plant">
        <title>The genome of Artemisia annua provides insight into the evolution of Asteraceae family and artemisinin biosynthesis.</title>
        <authorList>
            <person name="Shen Q."/>
            <person name="Zhang L."/>
            <person name="Liao Z."/>
            <person name="Wang S."/>
            <person name="Yan T."/>
            <person name="Shi P."/>
            <person name="Liu M."/>
            <person name="Fu X."/>
            <person name="Pan Q."/>
            <person name="Wang Y."/>
            <person name="Lv Z."/>
            <person name="Lu X."/>
            <person name="Zhang F."/>
            <person name="Jiang W."/>
            <person name="Ma Y."/>
            <person name="Chen M."/>
            <person name="Hao X."/>
            <person name="Li L."/>
            <person name="Tang Y."/>
            <person name="Lv G."/>
            <person name="Zhou Y."/>
            <person name="Sun X."/>
            <person name="Brodelius P.E."/>
            <person name="Rose J.K.C."/>
            <person name="Tang K."/>
        </authorList>
    </citation>
    <scope>NUCLEOTIDE SEQUENCE [LARGE SCALE GENOMIC DNA]</scope>
    <source>
        <strain evidence="6">cv. Huhao1</strain>
        <tissue evidence="5">Leaf</tissue>
    </source>
</reference>
<dbReference type="OrthoDB" id="694709at2759"/>
<dbReference type="STRING" id="35608.A0A2U1KD83"/>
<evidence type="ECO:0000313" key="5">
    <source>
        <dbReference type="EMBL" id="PWA34734.1"/>
    </source>
</evidence>
<evidence type="ECO:0000259" key="4">
    <source>
        <dbReference type="PROSITE" id="PS50600"/>
    </source>
</evidence>
<dbReference type="SUPFAM" id="SSF54001">
    <property type="entry name" value="Cysteine proteinases"/>
    <property type="match status" value="1"/>
</dbReference>
<dbReference type="GO" id="GO:0006508">
    <property type="term" value="P:proteolysis"/>
    <property type="evidence" value="ECO:0007669"/>
    <property type="project" value="UniProtKB-KW"/>
</dbReference>
<dbReference type="AlphaFoldDB" id="A0A2U1KD83"/>
<evidence type="ECO:0000256" key="1">
    <source>
        <dbReference type="ARBA" id="ARBA00005234"/>
    </source>
</evidence>
<dbReference type="PANTHER" id="PTHR47764">
    <property type="entry name" value="UBIQUITIN-LIKE-SPECIFIC PROTEASE 2B-RELATED"/>
    <property type="match status" value="1"/>
</dbReference>
<dbReference type="PROSITE" id="PS50600">
    <property type="entry name" value="ULP_PROTEASE"/>
    <property type="match status" value="1"/>
</dbReference>
<proteinExistence type="inferred from homology"/>
<dbReference type="Proteomes" id="UP000245207">
    <property type="component" value="Unassembled WGS sequence"/>
</dbReference>
<comment type="similarity">
    <text evidence="1">Belongs to the peptidase C48 family.</text>
</comment>
<comment type="caution">
    <text evidence="5">The sequence shown here is derived from an EMBL/GenBank/DDBJ whole genome shotgun (WGS) entry which is preliminary data.</text>
</comment>
<dbReference type="InterPro" id="IPR038765">
    <property type="entry name" value="Papain-like_cys_pep_sf"/>
</dbReference>
<keyword evidence="3" id="KW-0378">Hydrolase</keyword>
<evidence type="ECO:0000256" key="3">
    <source>
        <dbReference type="ARBA" id="ARBA00022801"/>
    </source>
</evidence>
<feature type="domain" description="Ubiquitin-like protease family profile" evidence="4">
    <location>
        <begin position="104"/>
        <end position="207"/>
    </location>
</feature>
<evidence type="ECO:0000256" key="2">
    <source>
        <dbReference type="ARBA" id="ARBA00022670"/>
    </source>
</evidence>
<accession>A0A2U1KD83</accession>
<dbReference type="InterPro" id="IPR003653">
    <property type="entry name" value="Peptidase_C48_C"/>
</dbReference>
<organism evidence="5 6">
    <name type="scientific">Artemisia annua</name>
    <name type="common">Sweet wormwood</name>
    <dbReference type="NCBI Taxonomy" id="35608"/>
    <lineage>
        <taxon>Eukaryota</taxon>
        <taxon>Viridiplantae</taxon>
        <taxon>Streptophyta</taxon>
        <taxon>Embryophyta</taxon>
        <taxon>Tracheophyta</taxon>
        <taxon>Spermatophyta</taxon>
        <taxon>Magnoliopsida</taxon>
        <taxon>eudicotyledons</taxon>
        <taxon>Gunneridae</taxon>
        <taxon>Pentapetalae</taxon>
        <taxon>asterids</taxon>
        <taxon>campanulids</taxon>
        <taxon>Asterales</taxon>
        <taxon>Asteraceae</taxon>
        <taxon>Asteroideae</taxon>
        <taxon>Anthemideae</taxon>
        <taxon>Artemisiinae</taxon>
        <taxon>Artemisia</taxon>
    </lineage>
</organism>
<dbReference type="Gene3D" id="3.40.395.10">
    <property type="entry name" value="Adenoviral Proteinase, Chain A"/>
    <property type="match status" value="1"/>
</dbReference>
<name>A0A2U1KD83_ARTAN</name>
<dbReference type="Pfam" id="PF02902">
    <property type="entry name" value="Peptidase_C48"/>
    <property type="match status" value="1"/>
</dbReference>
<sequence length="207" mass="24035">MFLVEKTKPNHHHFKSLTKKPPQITPNKLSQSFDDVITSHLKTLITSSSSSIVTLSWMSKAVMFLTTVHTTAYNQIHSFRSDNKFESDLMTSYMDYSLKVLEVCNLVTSSVKEMTERKMLMKLALRLVQSGDVVPEKMKKGKENKLNPDERHRFHFFNSFFFRKLADPDKSPLDASIGKAGYQRVKKWTRKVSLFEKDFVFVPVNYK</sequence>
<evidence type="ECO:0000313" key="6">
    <source>
        <dbReference type="Proteomes" id="UP000245207"/>
    </source>
</evidence>
<dbReference type="GO" id="GO:0008234">
    <property type="term" value="F:cysteine-type peptidase activity"/>
    <property type="evidence" value="ECO:0007669"/>
    <property type="project" value="InterPro"/>
</dbReference>
<dbReference type="PANTHER" id="PTHR47764:SF2">
    <property type="entry name" value="UBIQUITIN-LIKE PROTEASE FAMILY PROFILE DOMAIN-CONTAINING PROTEIN"/>
    <property type="match status" value="1"/>
</dbReference>
<gene>
    <name evidence="5" type="ORF">CTI12_AA616290</name>
</gene>
<protein>
    <submittedName>
        <fullName evidence="5">BYPASS-related protein</fullName>
    </submittedName>
</protein>